<protein>
    <recommendedName>
        <fullName evidence="2">4Fe-4S ferredoxin-type domain-containing protein</fullName>
    </recommendedName>
</protein>
<accession>X1HNR5</accession>
<comment type="caution">
    <text evidence="1">The sequence shown here is derived from an EMBL/GenBank/DDBJ whole genome shotgun (WGS) entry which is preliminary data.</text>
</comment>
<evidence type="ECO:0000313" key="1">
    <source>
        <dbReference type="EMBL" id="GAH58690.1"/>
    </source>
</evidence>
<reference evidence="1" key="1">
    <citation type="journal article" date="2014" name="Front. Microbiol.">
        <title>High frequency of phylogenetically diverse reductive dehalogenase-homologous genes in deep subseafloor sedimentary metagenomes.</title>
        <authorList>
            <person name="Kawai M."/>
            <person name="Futagami T."/>
            <person name="Toyoda A."/>
            <person name="Takaki Y."/>
            <person name="Nishi S."/>
            <person name="Hori S."/>
            <person name="Arai W."/>
            <person name="Tsubouchi T."/>
            <person name="Morono Y."/>
            <person name="Uchiyama I."/>
            <person name="Ito T."/>
            <person name="Fujiyama A."/>
            <person name="Inagaki F."/>
            <person name="Takami H."/>
        </authorList>
    </citation>
    <scope>NUCLEOTIDE SEQUENCE</scope>
    <source>
        <strain evidence="1">Expedition CK06-06</strain>
    </source>
</reference>
<proteinExistence type="predicted"/>
<dbReference type="AlphaFoldDB" id="X1HNR5"/>
<name>X1HNR5_9ZZZZ</name>
<sequence length="255" mass="29022">MNEEVYEKLQEFLNQFPLGFPKTPSGIEIKILKKLFTDNEAELVPLLTHIPETVARITRRHNLEEKELEKKFEHMAKKGLIFRVHRDGRTLYNAAPFMIGLYEYSVKKIDKELAKMYKEYYDTAYLNEIGVSNVPGFKVIPVDETIPINTTLYPYHKLKESIKKVRIISVTDCICRKEARLNGEGCDYPIETCLSFGVAAEYYIENGIGREITAEEAIKIIEEADEAGLVHASANSKHLSNLCNCCPCCCASMQG</sequence>
<evidence type="ECO:0008006" key="2">
    <source>
        <dbReference type="Google" id="ProtNLM"/>
    </source>
</evidence>
<organism evidence="1">
    <name type="scientific">marine sediment metagenome</name>
    <dbReference type="NCBI Taxonomy" id="412755"/>
    <lineage>
        <taxon>unclassified sequences</taxon>
        <taxon>metagenomes</taxon>
        <taxon>ecological metagenomes</taxon>
    </lineage>
</organism>
<feature type="non-terminal residue" evidence="1">
    <location>
        <position position="255"/>
    </location>
</feature>
<gene>
    <name evidence="1" type="ORF">S03H2_38760</name>
</gene>
<dbReference type="EMBL" id="BARU01023914">
    <property type="protein sequence ID" value="GAH58690.1"/>
    <property type="molecule type" value="Genomic_DNA"/>
</dbReference>